<keyword evidence="2" id="KW-1185">Reference proteome</keyword>
<organism evidence="1 2">
    <name type="scientific">Arabidopsis suecica</name>
    <name type="common">Swedish thale-cress</name>
    <name type="synonym">Cardaminopsis suecica</name>
    <dbReference type="NCBI Taxonomy" id="45249"/>
    <lineage>
        <taxon>Eukaryota</taxon>
        <taxon>Viridiplantae</taxon>
        <taxon>Streptophyta</taxon>
        <taxon>Embryophyta</taxon>
        <taxon>Tracheophyta</taxon>
        <taxon>Spermatophyta</taxon>
        <taxon>Magnoliopsida</taxon>
        <taxon>eudicotyledons</taxon>
        <taxon>Gunneridae</taxon>
        <taxon>Pentapetalae</taxon>
        <taxon>rosids</taxon>
        <taxon>malvids</taxon>
        <taxon>Brassicales</taxon>
        <taxon>Brassicaceae</taxon>
        <taxon>Camelineae</taxon>
        <taxon>Arabidopsis</taxon>
    </lineage>
</organism>
<dbReference type="AlphaFoldDB" id="A0A8T2BT40"/>
<dbReference type="EMBL" id="JAEFBJ010000007">
    <property type="protein sequence ID" value="KAG7588802.1"/>
    <property type="molecule type" value="Genomic_DNA"/>
</dbReference>
<protein>
    <submittedName>
        <fullName evidence="1">Uncharacterized protein</fullName>
    </submittedName>
</protein>
<sequence length="115" mass="13544">MGDRRRLFSRENLQKWLIHEGPRDRYWEESYVQGSLLVACVVTLHKQRAVVWNGVYTFTRLKRYHHRKEGTNRGKAIKGSNLSELYGSLTAVKGFRANKEMKVFVASENRYIKIL</sequence>
<gene>
    <name evidence="1" type="ORF">ISN44_As07g011230</name>
</gene>
<name>A0A8T2BT40_ARASU</name>
<comment type="caution">
    <text evidence="1">The sequence shown here is derived from an EMBL/GenBank/DDBJ whole genome shotgun (WGS) entry which is preliminary data.</text>
</comment>
<evidence type="ECO:0000313" key="2">
    <source>
        <dbReference type="Proteomes" id="UP000694251"/>
    </source>
</evidence>
<proteinExistence type="predicted"/>
<reference evidence="1 2" key="1">
    <citation type="submission" date="2020-12" db="EMBL/GenBank/DDBJ databases">
        <title>Concerted genomic and epigenomic changes stabilize Arabidopsis allopolyploids.</title>
        <authorList>
            <person name="Chen Z."/>
        </authorList>
    </citation>
    <scope>NUCLEOTIDE SEQUENCE [LARGE SCALE GENOMIC DNA]</scope>
    <source>
        <strain evidence="1">As9502</strain>
        <tissue evidence="1">Leaf</tissue>
    </source>
</reference>
<dbReference type="Proteomes" id="UP000694251">
    <property type="component" value="Chromosome 7"/>
</dbReference>
<accession>A0A8T2BT40</accession>
<evidence type="ECO:0000313" key="1">
    <source>
        <dbReference type="EMBL" id="KAG7588802.1"/>
    </source>
</evidence>